<dbReference type="Proteomes" id="UP000656042">
    <property type="component" value="Unassembled WGS sequence"/>
</dbReference>
<keyword evidence="2" id="KW-1185">Reference proteome</keyword>
<dbReference type="EMBL" id="BMMX01000049">
    <property type="protein sequence ID" value="GGL15754.1"/>
    <property type="molecule type" value="Genomic_DNA"/>
</dbReference>
<evidence type="ECO:0000313" key="2">
    <source>
        <dbReference type="Proteomes" id="UP000656042"/>
    </source>
</evidence>
<sequence length="70" mass="6987">MQPARPVSARIAAKPSTAASPGIAVGPGIAAVPAAALRGMGASFRDRAAAVVAAAGNESVHRIGERSRRR</sequence>
<reference evidence="1" key="1">
    <citation type="journal article" date="2014" name="Int. J. Syst. Evol. Microbiol.">
        <title>Complete genome sequence of Corynebacterium casei LMG S-19264T (=DSM 44701T), isolated from a smear-ripened cheese.</title>
        <authorList>
            <consortium name="US DOE Joint Genome Institute (JGI-PGF)"/>
            <person name="Walter F."/>
            <person name="Albersmeier A."/>
            <person name="Kalinowski J."/>
            <person name="Ruckert C."/>
        </authorList>
    </citation>
    <scope>NUCLEOTIDE SEQUENCE</scope>
    <source>
        <strain evidence="1">CGMCC 4.7299</strain>
    </source>
</reference>
<proteinExistence type="predicted"/>
<gene>
    <name evidence="1" type="ORF">GCM10012284_57970</name>
</gene>
<evidence type="ECO:0000313" key="1">
    <source>
        <dbReference type="EMBL" id="GGL15754.1"/>
    </source>
</evidence>
<protein>
    <submittedName>
        <fullName evidence="1">Uncharacterized protein</fullName>
    </submittedName>
</protein>
<accession>A0A8J3C6Q7</accession>
<reference evidence="1" key="2">
    <citation type="submission" date="2020-09" db="EMBL/GenBank/DDBJ databases">
        <authorList>
            <person name="Sun Q."/>
            <person name="Zhou Y."/>
        </authorList>
    </citation>
    <scope>NUCLEOTIDE SEQUENCE</scope>
    <source>
        <strain evidence="1">CGMCC 4.7299</strain>
    </source>
</reference>
<name>A0A8J3C6Q7_9ACTN</name>
<dbReference type="AlphaFoldDB" id="A0A8J3C6Q7"/>
<organism evidence="1 2">
    <name type="scientific">Mangrovihabitans endophyticus</name>
    <dbReference type="NCBI Taxonomy" id="1751298"/>
    <lineage>
        <taxon>Bacteria</taxon>
        <taxon>Bacillati</taxon>
        <taxon>Actinomycetota</taxon>
        <taxon>Actinomycetes</taxon>
        <taxon>Micromonosporales</taxon>
        <taxon>Micromonosporaceae</taxon>
        <taxon>Mangrovihabitans</taxon>
    </lineage>
</organism>
<comment type="caution">
    <text evidence="1">The sequence shown here is derived from an EMBL/GenBank/DDBJ whole genome shotgun (WGS) entry which is preliminary data.</text>
</comment>